<dbReference type="GO" id="GO:0008782">
    <property type="term" value="F:adenosylhomocysteine nucleosidase activity"/>
    <property type="evidence" value="ECO:0007669"/>
    <property type="project" value="TreeGrafter"/>
</dbReference>
<dbReference type="NCBIfam" id="NF005221">
    <property type="entry name" value="PRK06714.1"/>
    <property type="match status" value="1"/>
</dbReference>
<feature type="domain" description="Nucleoside phosphorylase" evidence="1">
    <location>
        <begin position="12"/>
        <end position="142"/>
    </location>
</feature>
<dbReference type="AlphaFoldDB" id="A0A4U3A5X7"/>
<reference evidence="2 3" key="1">
    <citation type="journal article" date="2019" name="Environ. Microbiol.">
        <title>An active ?-lactamase is a part of an orchestrated cell wall stress resistance network of Bacillus subtilis and related rhizosphere species.</title>
        <authorList>
            <person name="Bucher T."/>
            <person name="Keren-Paz A."/>
            <person name="Hausser J."/>
            <person name="Olender T."/>
            <person name="Cytryn E."/>
            <person name="Kolodkin-Gal I."/>
        </authorList>
    </citation>
    <scope>NUCLEOTIDE SEQUENCE [LARGE SCALE GENOMIC DNA]</scope>
    <source>
        <strain evidence="2 3">I5</strain>
    </source>
</reference>
<evidence type="ECO:0000259" key="1">
    <source>
        <dbReference type="Pfam" id="PF01048"/>
    </source>
</evidence>
<dbReference type="InterPro" id="IPR000845">
    <property type="entry name" value="Nucleoside_phosphorylase_d"/>
</dbReference>
<organism evidence="2 3">
    <name type="scientific">Bacillus wiedmannii</name>
    <dbReference type="NCBI Taxonomy" id="1890302"/>
    <lineage>
        <taxon>Bacteria</taxon>
        <taxon>Bacillati</taxon>
        <taxon>Bacillota</taxon>
        <taxon>Bacilli</taxon>
        <taxon>Bacillales</taxon>
        <taxon>Bacillaceae</taxon>
        <taxon>Bacillus</taxon>
        <taxon>Bacillus cereus group</taxon>
    </lineage>
</organism>
<dbReference type="SUPFAM" id="SSF53167">
    <property type="entry name" value="Purine and uridine phosphorylases"/>
    <property type="match status" value="1"/>
</dbReference>
<proteinExistence type="predicted"/>
<protein>
    <submittedName>
        <fullName evidence="2">S-adenosylhomocysteine nucleosidase</fullName>
    </submittedName>
</protein>
<name>A0A4U3A5X7_9BACI</name>
<dbReference type="Proteomes" id="UP000305222">
    <property type="component" value="Unassembled WGS sequence"/>
</dbReference>
<dbReference type="EMBL" id="SZON01002961">
    <property type="protein sequence ID" value="TKI82749.1"/>
    <property type="molecule type" value="Genomic_DNA"/>
</dbReference>
<dbReference type="CDD" id="cd09008">
    <property type="entry name" value="MTAN"/>
    <property type="match status" value="1"/>
</dbReference>
<evidence type="ECO:0000313" key="3">
    <source>
        <dbReference type="Proteomes" id="UP000305222"/>
    </source>
</evidence>
<dbReference type="InterPro" id="IPR035994">
    <property type="entry name" value="Nucleoside_phosphorylase_sf"/>
</dbReference>
<dbReference type="GO" id="GO:0005829">
    <property type="term" value="C:cytosol"/>
    <property type="evidence" value="ECO:0007669"/>
    <property type="project" value="TreeGrafter"/>
</dbReference>
<comment type="caution">
    <text evidence="2">The sequence shown here is derived from an EMBL/GenBank/DDBJ whole genome shotgun (WGS) entry which is preliminary data.</text>
</comment>
<accession>A0A4U3A5X7</accession>
<dbReference type="Gene3D" id="3.40.50.1580">
    <property type="entry name" value="Nucleoside phosphorylase domain"/>
    <property type="match status" value="1"/>
</dbReference>
<dbReference type="PANTHER" id="PTHR46832:SF1">
    <property type="entry name" value="5'-METHYLTHIOADENOSINE_S-ADENOSYLHOMOCYSTEINE NUCLEOSIDASE"/>
    <property type="match status" value="1"/>
</dbReference>
<evidence type="ECO:0000313" key="2">
    <source>
        <dbReference type="EMBL" id="TKI82749.1"/>
    </source>
</evidence>
<dbReference type="Pfam" id="PF01048">
    <property type="entry name" value="PNP_UDP_1"/>
    <property type="match status" value="1"/>
</dbReference>
<feature type="non-terminal residue" evidence="2">
    <location>
        <position position="144"/>
    </location>
</feature>
<dbReference type="GO" id="GO:0009116">
    <property type="term" value="P:nucleoside metabolic process"/>
    <property type="evidence" value="ECO:0007669"/>
    <property type="project" value="InterPro"/>
</dbReference>
<dbReference type="PANTHER" id="PTHR46832">
    <property type="entry name" value="5'-METHYLTHIOADENOSINE/S-ADENOSYLHOMOCYSTEINE NUCLEOSIDASE"/>
    <property type="match status" value="1"/>
</dbReference>
<dbReference type="GO" id="GO:0019284">
    <property type="term" value="P:L-methionine salvage from S-adenosylmethionine"/>
    <property type="evidence" value="ECO:0007669"/>
    <property type="project" value="TreeGrafter"/>
</dbReference>
<gene>
    <name evidence="2" type="ORF">FC699_32690</name>
</gene>
<sequence length="144" mass="16220">MTIGEVKHVMKRIAIVSAWEPELTYLHQYYPSERIEKRAAWEFHFHYINNMEVISVITGVGKVSCASCVQLLISEFQPDELFMTGICGSLSNKVKNGHIVVALNAIQHDVTAAGSGEDIFNLYNGRTAPIETTKSLVRRIKKIR</sequence>
<dbReference type="GO" id="GO:0008930">
    <property type="term" value="F:methylthioadenosine nucleosidase activity"/>
    <property type="evidence" value="ECO:0007669"/>
    <property type="project" value="TreeGrafter"/>
</dbReference>